<organism evidence="1 2">
    <name type="scientific">Clostridium aceticum</name>
    <dbReference type="NCBI Taxonomy" id="84022"/>
    <lineage>
        <taxon>Bacteria</taxon>
        <taxon>Bacillati</taxon>
        <taxon>Bacillota</taxon>
        <taxon>Clostridia</taxon>
        <taxon>Eubacteriales</taxon>
        <taxon>Clostridiaceae</taxon>
        <taxon>Clostridium</taxon>
    </lineage>
</organism>
<dbReference type="PATRIC" id="fig|84022.6.peg.1143"/>
<reference evidence="1 2" key="1">
    <citation type="submission" date="2014-10" db="EMBL/GenBank/DDBJ databases">
        <title>Genome sequence of Clostridium aceticum DSM 1496.</title>
        <authorList>
            <person name="Poehlein A."/>
            <person name="Schiel-Bengelsdorf B."/>
            <person name="Gottschalk G."/>
            <person name="Duerre P."/>
            <person name="Daniel R."/>
        </authorList>
    </citation>
    <scope>NUCLEOTIDE SEQUENCE [LARGE SCALE GENOMIC DNA]</scope>
    <source>
        <strain evidence="1 2">DSM 1496</strain>
    </source>
</reference>
<dbReference type="Proteomes" id="UP000035704">
    <property type="component" value="Chromosome"/>
</dbReference>
<keyword evidence="2" id="KW-1185">Reference proteome</keyword>
<dbReference type="KEGG" id="cace:CACET_c11620"/>
<dbReference type="EMBL" id="CP009687">
    <property type="protein sequence ID" value="AKL94627.1"/>
    <property type="molecule type" value="Genomic_DNA"/>
</dbReference>
<name>A0A0G3W9Q4_9CLOT</name>
<dbReference type="AlphaFoldDB" id="A0A0G3W9Q4"/>
<sequence>MKKEAVVRDVFIIKTSLFLWGKIYGKNSKKMNSII</sequence>
<dbReference type="STRING" id="84022.CACET_c11620"/>
<evidence type="ECO:0000313" key="1">
    <source>
        <dbReference type="EMBL" id="AKL94627.1"/>
    </source>
</evidence>
<gene>
    <name evidence="1" type="ORF">CACET_c11620</name>
</gene>
<accession>A0A0G3W9Q4</accession>
<evidence type="ECO:0000313" key="2">
    <source>
        <dbReference type="Proteomes" id="UP000035704"/>
    </source>
</evidence>
<protein>
    <submittedName>
        <fullName evidence="1">Uncharacterized protein</fullName>
    </submittedName>
</protein>
<proteinExistence type="predicted"/>